<dbReference type="HOGENOM" id="CLU_445387_0_0_7"/>
<dbReference type="SUPFAM" id="SSF55785">
    <property type="entry name" value="PYP-like sensor domain (PAS domain)"/>
    <property type="match status" value="3"/>
</dbReference>
<dbReference type="Pfam" id="PF00512">
    <property type="entry name" value="HisKA"/>
    <property type="match status" value="1"/>
</dbReference>
<feature type="domain" description="PAC" evidence="10">
    <location>
        <begin position="220"/>
        <end position="272"/>
    </location>
</feature>
<dbReference type="Gene3D" id="3.30.450.20">
    <property type="entry name" value="PAS domain"/>
    <property type="match status" value="3"/>
</dbReference>
<evidence type="ECO:0000256" key="3">
    <source>
        <dbReference type="ARBA" id="ARBA00022553"/>
    </source>
</evidence>
<proteinExistence type="predicted"/>
<dbReference type="AlphaFoldDB" id="Q3A2Z1"/>
<keyword evidence="4" id="KW-0808">Transferase</keyword>
<dbReference type="PROSITE" id="PS50113">
    <property type="entry name" value="PAC"/>
    <property type="match status" value="1"/>
</dbReference>
<keyword evidence="7" id="KW-0472">Membrane</keyword>
<dbReference type="InterPro" id="IPR003661">
    <property type="entry name" value="HisK_dim/P_dom"/>
</dbReference>
<dbReference type="Pfam" id="PF13426">
    <property type="entry name" value="PAS_9"/>
    <property type="match status" value="2"/>
</dbReference>
<dbReference type="CDD" id="cd00130">
    <property type="entry name" value="PAS"/>
    <property type="match status" value="3"/>
</dbReference>
<dbReference type="RefSeq" id="WP_011341776.1">
    <property type="nucleotide sequence ID" value="NC_007498.2"/>
</dbReference>
<dbReference type="CDD" id="cd00075">
    <property type="entry name" value="HATPase"/>
    <property type="match status" value="1"/>
</dbReference>
<dbReference type="SUPFAM" id="SSF47384">
    <property type="entry name" value="Homodimeric domain of signal transducing histidine kinase"/>
    <property type="match status" value="1"/>
</dbReference>
<dbReference type="PANTHER" id="PTHR43304:SF1">
    <property type="entry name" value="PAC DOMAIN-CONTAINING PROTEIN"/>
    <property type="match status" value="1"/>
</dbReference>
<evidence type="ECO:0000256" key="1">
    <source>
        <dbReference type="ARBA" id="ARBA00000085"/>
    </source>
</evidence>
<feature type="domain" description="PAS" evidence="9">
    <location>
        <begin position="25"/>
        <end position="97"/>
    </location>
</feature>
<dbReference type="PROSITE" id="PS50112">
    <property type="entry name" value="PAS"/>
    <property type="match status" value="3"/>
</dbReference>
<evidence type="ECO:0000313" key="12">
    <source>
        <dbReference type="Proteomes" id="UP000002534"/>
    </source>
</evidence>
<dbReference type="Gene3D" id="3.30.565.10">
    <property type="entry name" value="Histidine kinase-like ATPase, C-terminal domain"/>
    <property type="match status" value="1"/>
</dbReference>
<dbReference type="InterPro" id="IPR004358">
    <property type="entry name" value="Sig_transdc_His_kin-like_C"/>
</dbReference>
<evidence type="ECO:0000256" key="2">
    <source>
        <dbReference type="ARBA" id="ARBA00012438"/>
    </source>
</evidence>
<dbReference type="Pfam" id="PF02518">
    <property type="entry name" value="HATPase_c"/>
    <property type="match status" value="1"/>
</dbReference>
<sequence>MSQTCCEDGFPLMDDGCAIVPPDLTLKKYQALAEAFGGVVYELNHPGGRLDWSDQCWRMFGITREEMGSDIQSWLVHIHPEDRTHAFKEMHRTLRSGQPTQLEYRVQHRDGHYVWVQDYSYVCCRGANDVCHIVGYLQNISDTKKHLNDLDLARRAIDSSINAIAFTDLEGCLSYVNRSFVRMMGIDKPETAIGRQVGTLWKNPKKARVVLRNLQKFGEWSGEVAALRPDGLLAYFEVSAHVVEDSGGHPHCYMASFVDVTEQKKAEQEVQESEEKYRLLFSSCSDAIVIFDAGSLRIVDVNGAALDLYGYTRDEFLALDVLDLSEEPEQSRLRMQQIISGTLRHFPLVSHRRKDGTRVDVEVSVGSFSWQKRQVFAGFFRDVSERQRIEELKDDMLSSVSHEMRTPLTAIMGFTDYLLKSNDRPERQKDYLSIIQQQSERLKELVENHLNLQRLRAGHGVGAIHPVEVLPLLHGVSNMFSSARGRDRIRIQCPEDLPPVRGDENQLYRALYNLLSNAIKYSSEDQEILLGARRADDAAVLFVKDQGVGIPNEHQATIFDRFFRVPAGDHGMRGSGLGLSLVQEIIKAHNGRIWLDSVPGQGSCFYLKLPLFG</sequence>
<dbReference type="EC" id="2.7.13.3" evidence="2"/>
<reference evidence="12" key="1">
    <citation type="submission" date="2005-10" db="EMBL/GenBank/DDBJ databases">
        <title>Complete sequence of Pelobacter carbinolicus DSM 2380.</title>
        <authorList>
            <person name="Copeland A."/>
            <person name="Lucas S."/>
            <person name="Lapidus A."/>
            <person name="Barry K."/>
            <person name="Detter J.C."/>
            <person name="Glavina T."/>
            <person name="Hammon N."/>
            <person name="Israni S."/>
            <person name="Pitluck S."/>
            <person name="Chertkov O."/>
            <person name="Schmutz J."/>
            <person name="Larimer F."/>
            <person name="Land M."/>
            <person name="Kyrpides N."/>
            <person name="Ivanova N."/>
            <person name="Richardson P."/>
        </authorList>
    </citation>
    <scope>NUCLEOTIDE SEQUENCE [LARGE SCALE GENOMIC DNA]</scope>
    <source>
        <strain evidence="12">DSM 2380 / NBRC 103641 / GraBd1</strain>
    </source>
</reference>
<dbReference type="PANTHER" id="PTHR43304">
    <property type="entry name" value="PHYTOCHROME-LIKE PROTEIN CPH1"/>
    <property type="match status" value="1"/>
</dbReference>
<feature type="domain" description="PAS" evidence="9">
    <location>
        <begin position="149"/>
        <end position="190"/>
    </location>
</feature>
<dbReference type="NCBIfam" id="TIGR00229">
    <property type="entry name" value="sensory_box"/>
    <property type="match status" value="3"/>
</dbReference>
<gene>
    <name evidence="11" type="ordered locus">Pcar_2025</name>
</gene>
<dbReference type="InterPro" id="IPR000700">
    <property type="entry name" value="PAS-assoc_C"/>
</dbReference>
<dbReference type="InterPro" id="IPR013655">
    <property type="entry name" value="PAS_fold_3"/>
</dbReference>
<dbReference type="GO" id="GO:0000155">
    <property type="term" value="F:phosphorelay sensor kinase activity"/>
    <property type="evidence" value="ECO:0007669"/>
    <property type="project" value="InterPro"/>
</dbReference>
<name>Q3A2Z1_SYNC1</name>
<dbReference type="KEGG" id="pca:Pcar_2025"/>
<feature type="domain" description="Histidine kinase" evidence="8">
    <location>
        <begin position="399"/>
        <end position="613"/>
    </location>
</feature>
<comment type="catalytic activity">
    <reaction evidence="1">
        <text>ATP + protein L-histidine = ADP + protein N-phospho-L-histidine.</text>
        <dbReference type="EC" id="2.7.13.3"/>
    </reaction>
</comment>
<dbReference type="InterPro" id="IPR036890">
    <property type="entry name" value="HATPase_C_sf"/>
</dbReference>
<dbReference type="InterPro" id="IPR001610">
    <property type="entry name" value="PAC"/>
</dbReference>
<evidence type="ECO:0000256" key="5">
    <source>
        <dbReference type="ARBA" id="ARBA00022777"/>
    </source>
</evidence>
<evidence type="ECO:0000259" key="9">
    <source>
        <dbReference type="PROSITE" id="PS50112"/>
    </source>
</evidence>
<dbReference type="SMART" id="SM00086">
    <property type="entry name" value="PAC"/>
    <property type="match status" value="3"/>
</dbReference>
<dbReference type="SUPFAM" id="SSF55874">
    <property type="entry name" value="ATPase domain of HSP90 chaperone/DNA topoisomerase II/histidine kinase"/>
    <property type="match status" value="1"/>
</dbReference>
<dbReference type="InterPro" id="IPR036097">
    <property type="entry name" value="HisK_dim/P_sf"/>
</dbReference>
<dbReference type="InterPro" id="IPR000014">
    <property type="entry name" value="PAS"/>
</dbReference>
<dbReference type="SMART" id="SM00091">
    <property type="entry name" value="PAS"/>
    <property type="match status" value="3"/>
</dbReference>
<organism evidence="11 12">
    <name type="scientific">Syntrophotalea carbinolica (strain DSM 2380 / NBRC 103641 / GraBd1)</name>
    <name type="common">Pelobacter carbinolicus</name>
    <dbReference type="NCBI Taxonomy" id="338963"/>
    <lineage>
        <taxon>Bacteria</taxon>
        <taxon>Pseudomonadati</taxon>
        <taxon>Thermodesulfobacteriota</taxon>
        <taxon>Desulfuromonadia</taxon>
        <taxon>Desulfuromonadales</taxon>
        <taxon>Syntrophotaleaceae</taxon>
        <taxon>Syntrophotalea</taxon>
    </lineage>
</organism>
<dbReference type="OrthoDB" id="5416317at2"/>
<keyword evidence="6" id="KW-0902">Two-component regulatory system</keyword>
<evidence type="ECO:0000313" key="11">
    <source>
        <dbReference type="EMBL" id="ABA89266.1"/>
    </source>
</evidence>
<dbReference type="SMART" id="SM00387">
    <property type="entry name" value="HATPase_c"/>
    <property type="match status" value="1"/>
</dbReference>
<evidence type="ECO:0000256" key="7">
    <source>
        <dbReference type="ARBA" id="ARBA00023136"/>
    </source>
</evidence>
<reference evidence="11 12" key="2">
    <citation type="journal article" date="2012" name="BMC Genomics">
        <title>The genome of Pelobacter carbinolicus reveals surprising metabolic capabilities and physiological features.</title>
        <authorList>
            <person name="Aklujkar M."/>
            <person name="Haveman S.A."/>
            <person name="Didonato R.Jr."/>
            <person name="Chertkov O."/>
            <person name="Han C.S."/>
            <person name="Land M.L."/>
            <person name="Brown P."/>
            <person name="Lovley D.R."/>
        </authorList>
    </citation>
    <scope>NUCLEOTIDE SEQUENCE [LARGE SCALE GENOMIC DNA]</scope>
    <source>
        <strain evidence="12">DSM 2380 / NBRC 103641 / GraBd1</strain>
    </source>
</reference>
<dbReference type="eggNOG" id="COG2202">
    <property type="taxonomic scope" value="Bacteria"/>
</dbReference>
<keyword evidence="12" id="KW-1185">Reference proteome</keyword>
<dbReference type="Gene3D" id="1.10.287.130">
    <property type="match status" value="1"/>
</dbReference>
<dbReference type="Pfam" id="PF08447">
    <property type="entry name" value="PAS_3"/>
    <property type="match status" value="1"/>
</dbReference>
<dbReference type="PRINTS" id="PR00344">
    <property type="entry name" value="BCTRLSENSOR"/>
</dbReference>
<dbReference type="eggNOG" id="COG2205">
    <property type="taxonomic scope" value="Bacteria"/>
</dbReference>
<dbReference type="STRING" id="338963.Pcar_2025"/>
<protein>
    <recommendedName>
        <fullName evidence="2">histidine kinase</fullName>
        <ecNumber evidence="2">2.7.13.3</ecNumber>
    </recommendedName>
</protein>
<dbReference type="InterPro" id="IPR005467">
    <property type="entry name" value="His_kinase_dom"/>
</dbReference>
<evidence type="ECO:0000259" key="10">
    <source>
        <dbReference type="PROSITE" id="PS50113"/>
    </source>
</evidence>
<evidence type="ECO:0000256" key="6">
    <source>
        <dbReference type="ARBA" id="ARBA00023012"/>
    </source>
</evidence>
<dbReference type="CDD" id="cd00082">
    <property type="entry name" value="HisKA"/>
    <property type="match status" value="1"/>
</dbReference>
<dbReference type="SMART" id="SM00388">
    <property type="entry name" value="HisKA"/>
    <property type="match status" value="1"/>
</dbReference>
<keyword evidence="5 11" id="KW-0418">Kinase</keyword>
<evidence type="ECO:0000259" key="8">
    <source>
        <dbReference type="PROSITE" id="PS50109"/>
    </source>
</evidence>
<keyword evidence="3" id="KW-0597">Phosphoprotein</keyword>
<accession>Q3A2Z1</accession>
<dbReference type="FunFam" id="3.30.565.10:FF:000006">
    <property type="entry name" value="Sensor histidine kinase WalK"/>
    <property type="match status" value="1"/>
</dbReference>
<dbReference type="PROSITE" id="PS50109">
    <property type="entry name" value="HIS_KIN"/>
    <property type="match status" value="1"/>
</dbReference>
<dbReference type="InterPro" id="IPR052162">
    <property type="entry name" value="Sensor_kinase/Photoreceptor"/>
</dbReference>
<dbReference type="InterPro" id="IPR035965">
    <property type="entry name" value="PAS-like_dom_sf"/>
</dbReference>
<dbReference type="EMBL" id="CP000142">
    <property type="protein sequence ID" value="ABA89266.1"/>
    <property type="molecule type" value="Genomic_DNA"/>
</dbReference>
<dbReference type="Proteomes" id="UP000002534">
    <property type="component" value="Chromosome"/>
</dbReference>
<feature type="domain" description="PAS" evidence="9">
    <location>
        <begin position="273"/>
        <end position="334"/>
    </location>
</feature>
<dbReference type="FunFam" id="1.10.287.130:FF:000001">
    <property type="entry name" value="Two-component sensor histidine kinase"/>
    <property type="match status" value="1"/>
</dbReference>
<dbReference type="InterPro" id="IPR003594">
    <property type="entry name" value="HATPase_dom"/>
</dbReference>
<evidence type="ECO:0000256" key="4">
    <source>
        <dbReference type="ARBA" id="ARBA00022679"/>
    </source>
</evidence>